<name>A0A507AFX6_9PEZI</name>
<keyword evidence="4 6" id="KW-0472">Membrane</keyword>
<dbReference type="PANTHER" id="PTHR42718:SF36">
    <property type="entry name" value="MULTIDRUG TRANSPORTER, PUTATIVE (AFU_ORTHOLOGUE AFUA_4G13820)-RELATED"/>
    <property type="match status" value="1"/>
</dbReference>
<feature type="transmembrane region" description="Helical" evidence="6">
    <location>
        <begin position="594"/>
        <end position="617"/>
    </location>
</feature>
<dbReference type="Gene3D" id="1.20.1250.20">
    <property type="entry name" value="MFS general substrate transporter like domains"/>
    <property type="match status" value="1"/>
</dbReference>
<feature type="transmembrane region" description="Helical" evidence="6">
    <location>
        <begin position="757"/>
        <end position="774"/>
    </location>
</feature>
<feature type="transmembrane region" description="Helical" evidence="6">
    <location>
        <begin position="658"/>
        <end position="679"/>
    </location>
</feature>
<dbReference type="InterPro" id="IPR036259">
    <property type="entry name" value="MFS_trans_sf"/>
</dbReference>
<dbReference type="InParanoid" id="A0A507AFX6"/>
<feature type="transmembrane region" description="Helical" evidence="6">
    <location>
        <begin position="914"/>
        <end position="939"/>
    </location>
</feature>
<feature type="transmembrane region" description="Helical" evidence="6">
    <location>
        <begin position="553"/>
        <end position="574"/>
    </location>
</feature>
<reference evidence="8 9" key="1">
    <citation type="submission" date="2019-06" db="EMBL/GenBank/DDBJ databases">
        <title>Draft genome sequence of the filamentous fungus Phialemoniopsis curvata isolated from diesel fuel.</title>
        <authorList>
            <person name="Varaljay V.A."/>
            <person name="Lyon W.J."/>
            <person name="Crouch A.L."/>
            <person name="Drake C.E."/>
            <person name="Hollomon J.M."/>
            <person name="Nadeau L.J."/>
            <person name="Nunn H.S."/>
            <person name="Stevenson B.S."/>
            <person name="Bojanowski C.L."/>
            <person name="Crookes-Goodson W.J."/>
        </authorList>
    </citation>
    <scope>NUCLEOTIDE SEQUENCE [LARGE SCALE GENOMIC DNA]</scope>
    <source>
        <strain evidence="8 9">D216</strain>
    </source>
</reference>
<comment type="subcellular location">
    <subcellularLocation>
        <location evidence="1">Membrane</location>
        <topology evidence="1">Multi-pass membrane protein</topology>
    </subcellularLocation>
</comment>
<comment type="caution">
    <text evidence="8">The sequence shown here is derived from an EMBL/GenBank/DDBJ whole genome shotgun (WGS) entry which is preliminary data.</text>
</comment>
<feature type="transmembrane region" description="Helical" evidence="6">
    <location>
        <begin position="816"/>
        <end position="841"/>
    </location>
</feature>
<evidence type="ECO:0000256" key="3">
    <source>
        <dbReference type="ARBA" id="ARBA00022989"/>
    </source>
</evidence>
<dbReference type="RefSeq" id="XP_030990256.1">
    <property type="nucleotide sequence ID" value="XM_031132605.1"/>
</dbReference>
<keyword evidence="9" id="KW-1185">Reference proteome</keyword>
<evidence type="ECO:0000259" key="7">
    <source>
        <dbReference type="PROSITE" id="PS50850"/>
    </source>
</evidence>
<evidence type="ECO:0000256" key="1">
    <source>
        <dbReference type="ARBA" id="ARBA00004141"/>
    </source>
</evidence>
<feature type="transmembrane region" description="Helical" evidence="6">
    <location>
        <begin position="310"/>
        <end position="332"/>
    </location>
</feature>
<evidence type="ECO:0000256" key="6">
    <source>
        <dbReference type="SAM" id="Phobius"/>
    </source>
</evidence>
<feature type="transmembrane region" description="Helical" evidence="6">
    <location>
        <begin position="242"/>
        <end position="263"/>
    </location>
</feature>
<feature type="transmembrane region" description="Helical" evidence="6">
    <location>
        <begin position="629"/>
        <end position="652"/>
    </location>
</feature>
<dbReference type="EMBL" id="SKBQ01000077">
    <property type="protein sequence ID" value="TPX08545.1"/>
    <property type="molecule type" value="Genomic_DNA"/>
</dbReference>
<dbReference type="GeneID" id="41977479"/>
<organism evidence="8 9">
    <name type="scientific">Thyridium curvatum</name>
    <dbReference type="NCBI Taxonomy" id="1093900"/>
    <lineage>
        <taxon>Eukaryota</taxon>
        <taxon>Fungi</taxon>
        <taxon>Dikarya</taxon>
        <taxon>Ascomycota</taxon>
        <taxon>Pezizomycotina</taxon>
        <taxon>Sordariomycetes</taxon>
        <taxon>Sordariomycetidae</taxon>
        <taxon>Thyridiales</taxon>
        <taxon>Thyridiaceae</taxon>
        <taxon>Thyridium</taxon>
    </lineage>
</organism>
<feature type="transmembrane region" description="Helical" evidence="6">
    <location>
        <begin position="132"/>
        <end position="153"/>
    </location>
</feature>
<keyword evidence="2 6" id="KW-0812">Transmembrane</keyword>
<feature type="transmembrane region" description="Helical" evidence="6">
    <location>
        <begin position="889"/>
        <end position="908"/>
    </location>
</feature>
<protein>
    <recommendedName>
        <fullName evidence="7">Major facilitator superfamily (MFS) profile domain-containing protein</fullName>
    </recommendedName>
</protein>
<dbReference type="GO" id="GO:0022857">
    <property type="term" value="F:transmembrane transporter activity"/>
    <property type="evidence" value="ECO:0007669"/>
    <property type="project" value="InterPro"/>
</dbReference>
<dbReference type="InterPro" id="IPR011701">
    <property type="entry name" value="MFS"/>
</dbReference>
<dbReference type="GO" id="GO:0016020">
    <property type="term" value="C:membrane"/>
    <property type="evidence" value="ECO:0007669"/>
    <property type="project" value="UniProtKB-SubCell"/>
</dbReference>
<dbReference type="Pfam" id="PF07690">
    <property type="entry name" value="MFS_1"/>
    <property type="match status" value="1"/>
</dbReference>
<evidence type="ECO:0000256" key="5">
    <source>
        <dbReference type="SAM" id="MobiDB-lite"/>
    </source>
</evidence>
<accession>A0A507AFX6</accession>
<dbReference type="OrthoDB" id="5086884at2759"/>
<feature type="region of interest" description="Disordered" evidence="5">
    <location>
        <begin position="477"/>
        <end position="504"/>
    </location>
</feature>
<sequence length="1041" mass="114293">MSNSTVTVSWQAPSFTSFNFTTDVCKEASIWAGITLQQMNRLKLLQDIPVFVTLNYLRKLLPYDWPAPTNSELGAWYLSWANFTDGQPFVMPDVDKVMVAMLKYPLNNCQDTLCKNLEWQGDSDVSGAGMMISYYLAAAMSTMYFLIIFVGKLPPVERKTSRNSGLFLFFHSFTDSINTFLDTALIFAAAMLGAAVVRYTSVIRHPERDTSVYSLVGSVYMSAFSIYPAIVLQTVADGLRKLFLRQFLWLVVIVLAIVVEVQYRTADPWQYDTNTVQGAQAAFVHMREAAWNMACDSDERKLRLINMLTAAHVFLGLNLAWWLYYFLASFVPRGVVARRDNWKAWRIFTRIRPFLRLFAGVVSLAVMWTMLGIFSNYRSEMAARSGSDNKDGSWTFGQVLALATWMPVVIDIAAIYIHGPEIGLSMKLSRTWKVVRSSAKVVLDKKNGSSPYSKLSLSPADTHAFMARSYEERGSDDIEAAASLSSPPERADSSTTSTMSSRNCGLRSSARVDDALVIDNLSPNLHAVTELANTVDESIQARIERLGRERPPLFTNCWSEIVFVFSISMSQFLTEYFVSGFTVILPTLIRELDIPQAASVWPATAFSLVIASTLLVFGRLGDMVGGYPVFMWGLAWLLVWSIITGFSVNPLMLDFCRALQGLGVAASLPTGVMLMGSLYRPGPRKNLVFAVYGTSAVFGFFGGILMAGVVGQFMRWGFYFWIGALLTALTLATSVLSIPRPHVKELSPSKVKMDYPGAVTIVSGLILVVFSILQSAHAPAGWRTPYIPVCLILGVSSLLAAAYIETRVSAQPLLPASIFTTPCMSSLLFALFLLYGTWGIFSVYSTLYFQNVMSASPLQVVAWYVPLGLAGLILSVIEGFVLHLVPGRLLLIISGLGAVGSQLLIALIPPGGGYWPWVFPAVILSTVGIDLSTILMTVFVTTTFPTAQQGLTGSVINSVLQLGVAFVLALTDVIQSATVDEAGLARSYKNTFWFGVGAAVASLLILAIWGKVPKASSDLTADEKAELLEEAMAEQRRQLTG</sequence>
<feature type="domain" description="Major facilitator superfamily (MFS) profile" evidence="7">
    <location>
        <begin position="563"/>
        <end position="1016"/>
    </location>
</feature>
<feature type="transmembrane region" description="Helical" evidence="6">
    <location>
        <begin position="165"/>
        <end position="192"/>
    </location>
</feature>
<dbReference type="Gene3D" id="1.20.1720.10">
    <property type="entry name" value="Multidrug resistance protein D"/>
    <property type="match status" value="1"/>
</dbReference>
<feature type="transmembrane region" description="Helical" evidence="6">
    <location>
        <begin position="991"/>
        <end position="1009"/>
    </location>
</feature>
<feature type="transmembrane region" description="Helical" evidence="6">
    <location>
        <begin position="786"/>
        <end position="804"/>
    </location>
</feature>
<feature type="transmembrane region" description="Helical" evidence="6">
    <location>
        <begin position="716"/>
        <end position="736"/>
    </location>
</feature>
<dbReference type="Proteomes" id="UP000319257">
    <property type="component" value="Unassembled WGS sequence"/>
</dbReference>
<feature type="transmembrane region" description="Helical" evidence="6">
    <location>
        <begin position="861"/>
        <end position="882"/>
    </location>
</feature>
<gene>
    <name evidence="8" type="ORF">E0L32_010032</name>
</gene>
<feature type="transmembrane region" description="Helical" evidence="6">
    <location>
        <begin position="951"/>
        <end position="971"/>
    </location>
</feature>
<evidence type="ECO:0000256" key="2">
    <source>
        <dbReference type="ARBA" id="ARBA00022692"/>
    </source>
</evidence>
<feature type="compositionally biased region" description="Polar residues" evidence="5">
    <location>
        <begin position="493"/>
        <end position="503"/>
    </location>
</feature>
<dbReference type="PROSITE" id="PS50850">
    <property type="entry name" value="MFS"/>
    <property type="match status" value="1"/>
</dbReference>
<proteinExistence type="predicted"/>
<dbReference type="AlphaFoldDB" id="A0A507AFX6"/>
<dbReference type="SUPFAM" id="SSF103473">
    <property type="entry name" value="MFS general substrate transporter"/>
    <property type="match status" value="1"/>
</dbReference>
<feature type="transmembrane region" description="Helical" evidence="6">
    <location>
        <begin position="212"/>
        <end position="230"/>
    </location>
</feature>
<evidence type="ECO:0000256" key="4">
    <source>
        <dbReference type="ARBA" id="ARBA00023136"/>
    </source>
</evidence>
<evidence type="ECO:0000313" key="9">
    <source>
        <dbReference type="Proteomes" id="UP000319257"/>
    </source>
</evidence>
<feature type="transmembrane region" description="Helical" evidence="6">
    <location>
        <begin position="394"/>
        <end position="417"/>
    </location>
</feature>
<keyword evidence="3 6" id="KW-1133">Transmembrane helix</keyword>
<evidence type="ECO:0000313" key="8">
    <source>
        <dbReference type="EMBL" id="TPX08545.1"/>
    </source>
</evidence>
<dbReference type="PANTHER" id="PTHR42718">
    <property type="entry name" value="MAJOR FACILITATOR SUPERFAMILY MULTIDRUG TRANSPORTER MFSC"/>
    <property type="match status" value="1"/>
</dbReference>
<feature type="transmembrane region" description="Helical" evidence="6">
    <location>
        <begin position="353"/>
        <end position="374"/>
    </location>
</feature>
<feature type="transmembrane region" description="Helical" evidence="6">
    <location>
        <begin position="686"/>
        <end position="710"/>
    </location>
</feature>
<dbReference type="InterPro" id="IPR020846">
    <property type="entry name" value="MFS_dom"/>
</dbReference>